<proteinExistence type="inferred from homology"/>
<feature type="transmembrane region" description="Helical" evidence="7">
    <location>
        <begin position="150"/>
        <end position="170"/>
    </location>
</feature>
<dbReference type="VEuPathDB" id="TriTrypDB:TvY486_1013670"/>
<feature type="domain" description="Phosphatidic acid phosphatase type 2/haloperoxidase" evidence="8">
    <location>
        <begin position="158"/>
        <end position="293"/>
    </location>
</feature>
<evidence type="ECO:0000313" key="9">
    <source>
        <dbReference type="EMBL" id="CCC52324.1"/>
    </source>
</evidence>
<protein>
    <submittedName>
        <fullName evidence="9">Putative phosphatidic acid phosphatase protein</fullName>
    </submittedName>
</protein>
<evidence type="ECO:0000256" key="7">
    <source>
        <dbReference type="SAM" id="Phobius"/>
    </source>
</evidence>
<dbReference type="Gene3D" id="1.20.144.10">
    <property type="entry name" value="Phosphatidic acid phosphatase type 2/haloperoxidase"/>
    <property type="match status" value="1"/>
</dbReference>
<dbReference type="AlphaFoldDB" id="G0U4G0"/>
<dbReference type="InterPro" id="IPR036938">
    <property type="entry name" value="PAP2/HPO_sf"/>
</dbReference>
<feature type="region of interest" description="Disordered" evidence="6">
    <location>
        <begin position="119"/>
        <end position="141"/>
    </location>
</feature>
<dbReference type="OMA" id="NQHRYIE"/>
<reference evidence="9" key="1">
    <citation type="journal article" date="2012" name="Proc. Natl. Acad. Sci. U.S.A.">
        <title>Antigenic diversity is generated by distinct evolutionary mechanisms in African trypanosome species.</title>
        <authorList>
            <person name="Jackson A.P."/>
            <person name="Berry A."/>
            <person name="Aslett M."/>
            <person name="Allison H.C."/>
            <person name="Burton P."/>
            <person name="Vavrova-Anderson J."/>
            <person name="Brown R."/>
            <person name="Browne H."/>
            <person name="Corton N."/>
            <person name="Hauser H."/>
            <person name="Gamble J."/>
            <person name="Gilderthorp R."/>
            <person name="Marcello L."/>
            <person name="McQuillan J."/>
            <person name="Otto T.D."/>
            <person name="Quail M.A."/>
            <person name="Sanders M.J."/>
            <person name="van Tonder A."/>
            <person name="Ginger M.L."/>
            <person name="Field M.C."/>
            <person name="Barry J.D."/>
            <person name="Hertz-Fowler C."/>
            <person name="Berriman M."/>
        </authorList>
    </citation>
    <scope>NUCLEOTIDE SEQUENCE</scope>
    <source>
        <strain evidence="9">Y486</strain>
    </source>
</reference>
<dbReference type="SUPFAM" id="SSF48317">
    <property type="entry name" value="Acid phosphatase/Vanadium-dependent haloperoxidase"/>
    <property type="match status" value="1"/>
</dbReference>
<dbReference type="Pfam" id="PF01569">
    <property type="entry name" value="PAP2"/>
    <property type="match status" value="1"/>
</dbReference>
<dbReference type="InterPro" id="IPR043216">
    <property type="entry name" value="PAP-like"/>
</dbReference>
<dbReference type="GO" id="GO:0046839">
    <property type="term" value="P:phospholipid dephosphorylation"/>
    <property type="evidence" value="ECO:0007669"/>
    <property type="project" value="TreeGrafter"/>
</dbReference>
<dbReference type="PANTHER" id="PTHR10165">
    <property type="entry name" value="LIPID PHOSPHATE PHOSPHATASE"/>
    <property type="match status" value="1"/>
</dbReference>
<evidence type="ECO:0000259" key="8">
    <source>
        <dbReference type="SMART" id="SM00014"/>
    </source>
</evidence>
<evidence type="ECO:0000256" key="3">
    <source>
        <dbReference type="ARBA" id="ARBA00022692"/>
    </source>
</evidence>
<dbReference type="GO" id="GO:0008195">
    <property type="term" value="F:phosphatidate phosphatase activity"/>
    <property type="evidence" value="ECO:0007669"/>
    <property type="project" value="TreeGrafter"/>
</dbReference>
<dbReference type="GO" id="GO:0016020">
    <property type="term" value="C:membrane"/>
    <property type="evidence" value="ECO:0007669"/>
    <property type="project" value="UniProtKB-SubCell"/>
</dbReference>
<dbReference type="EMBL" id="HE573026">
    <property type="protein sequence ID" value="CCC52324.1"/>
    <property type="molecule type" value="Genomic_DNA"/>
</dbReference>
<feature type="transmembrane region" description="Helical" evidence="7">
    <location>
        <begin position="246"/>
        <end position="266"/>
    </location>
</feature>
<dbReference type="CDD" id="cd03390">
    <property type="entry name" value="PAP2_containing_1_like"/>
    <property type="match status" value="1"/>
</dbReference>
<keyword evidence="4 7" id="KW-1133">Transmembrane helix</keyword>
<feature type="transmembrane region" description="Helical" evidence="7">
    <location>
        <begin position="21"/>
        <end position="41"/>
    </location>
</feature>
<gene>
    <name evidence="9" type="ORF">TVY486_1013670</name>
</gene>
<evidence type="ECO:0000256" key="6">
    <source>
        <dbReference type="SAM" id="MobiDB-lite"/>
    </source>
</evidence>
<comment type="subcellular location">
    <subcellularLocation>
        <location evidence="1">Membrane</location>
        <topology evidence="1">Multi-pass membrane protein</topology>
    </subcellularLocation>
</comment>
<evidence type="ECO:0000256" key="2">
    <source>
        <dbReference type="ARBA" id="ARBA00008816"/>
    </source>
</evidence>
<dbReference type="PANTHER" id="PTHR10165:SF35">
    <property type="entry name" value="RE23632P"/>
    <property type="match status" value="1"/>
</dbReference>
<keyword evidence="5 7" id="KW-0472">Membrane</keyword>
<dbReference type="GO" id="GO:0006644">
    <property type="term" value="P:phospholipid metabolic process"/>
    <property type="evidence" value="ECO:0007669"/>
    <property type="project" value="InterPro"/>
</dbReference>
<dbReference type="SMART" id="SM00014">
    <property type="entry name" value="acidPPc"/>
    <property type="match status" value="1"/>
</dbReference>
<feature type="transmembrane region" description="Helical" evidence="7">
    <location>
        <begin position="219"/>
        <end position="239"/>
    </location>
</feature>
<feature type="transmembrane region" description="Helical" evidence="7">
    <location>
        <begin position="278"/>
        <end position="300"/>
    </location>
</feature>
<feature type="transmembrane region" description="Helical" evidence="7">
    <location>
        <begin position="66"/>
        <end position="86"/>
    </location>
</feature>
<comment type="similarity">
    <text evidence="2">Belongs to the PA-phosphatase related phosphoesterase family.</text>
</comment>
<sequence>MTGKQTFGASKVLYYLRVFRLLDYVLVLTIGVGIIFIAKGIKPYCRSFSWDDPTISYPYKKSTFPGWSLVLFNFLPCLFFVVAEALRAALAPEGKWYLDACEPEIVPEVVATPVDAANNESETHKPDEFSDQDQGPGVRTPCGKRGRWKVVLEVVNYWILVQALSVLLAFDSVELMKLYAGQLRPDFLSRVKFEGYTNSSKNVDWCSVAKKGRLSFPSGHSSCAFSTMTPVAFYLFGMLRAFSGASLWRSFIALAPISLAFVVAISRTRDNRHHFYDIIAGSLIGLGSAIFAVFLLFRFTKEKGLLIPRRLELVQCNGGRLIAEPVP</sequence>
<organism evidence="9">
    <name type="scientific">Trypanosoma vivax (strain Y486)</name>
    <dbReference type="NCBI Taxonomy" id="1055687"/>
    <lineage>
        <taxon>Eukaryota</taxon>
        <taxon>Discoba</taxon>
        <taxon>Euglenozoa</taxon>
        <taxon>Kinetoplastea</taxon>
        <taxon>Metakinetoplastina</taxon>
        <taxon>Trypanosomatida</taxon>
        <taxon>Trypanosomatidae</taxon>
        <taxon>Trypanosoma</taxon>
        <taxon>Duttonella</taxon>
    </lineage>
</organism>
<evidence type="ECO:0000256" key="5">
    <source>
        <dbReference type="ARBA" id="ARBA00023136"/>
    </source>
</evidence>
<accession>G0U4G0</accession>
<name>G0U4G0_TRYVY</name>
<evidence type="ECO:0000256" key="1">
    <source>
        <dbReference type="ARBA" id="ARBA00004141"/>
    </source>
</evidence>
<evidence type="ECO:0000256" key="4">
    <source>
        <dbReference type="ARBA" id="ARBA00022989"/>
    </source>
</evidence>
<dbReference type="InterPro" id="IPR000326">
    <property type="entry name" value="PAP2/HPO"/>
</dbReference>
<keyword evidence="3 7" id="KW-0812">Transmembrane</keyword>